<dbReference type="STRING" id="29655.A0A0K9Q4D8"/>
<keyword evidence="2 5" id="KW-0863">Zinc-finger</keyword>
<name>A0A0K9Q4D8_ZOSMR</name>
<evidence type="ECO:0000313" key="8">
    <source>
        <dbReference type="Proteomes" id="UP000036987"/>
    </source>
</evidence>
<keyword evidence="4" id="KW-0238">DNA-binding</keyword>
<evidence type="ECO:0000313" key="7">
    <source>
        <dbReference type="EMBL" id="KMZ76123.1"/>
    </source>
</evidence>
<dbReference type="PANTHER" id="PTHR14493">
    <property type="entry name" value="UNKEMPT FAMILY MEMBER"/>
    <property type="match status" value="1"/>
</dbReference>
<dbReference type="GO" id="GO:0003677">
    <property type="term" value="F:DNA binding"/>
    <property type="evidence" value="ECO:0007669"/>
    <property type="project" value="UniProtKB-KW"/>
</dbReference>
<dbReference type="Proteomes" id="UP000036987">
    <property type="component" value="Unassembled WGS sequence"/>
</dbReference>
<gene>
    <name evidence="7" type="ORF">ZOSMA_106G00280</name>
</gene>
<dbReference type="OrthoDB" id="410307at2759"/>
<evidence type="ECO:0000256" key="3">
    <source>
        <dbReference type="ARBA" id="ARBA00022833"/>
    </source>
</evidence>
<keyword evidence="3 5" id="KW-0862">Zinc</keyword>
<feature type="domain" description="C3H1-type" evidence="6">
    <location>
        <begin position="69"/>
        <end position="97"/>
    </location>
</feature>
<keyword evidence="8" id="KW-1185">Reference proteome</keyword>
<dbReference type="GO" id="GO:0008270">
    <property type="term" value="F:zinc ion binding"/>
    <property type="evidence" value="ECO:0007669"/>
    <property type="project" value="UniProtKB-KW"/>
</dbReference>
<dbReference type="AlphaFoldDB" id="A0A0K9Q4D8"/>
<dbReference type="InterPro" id="IPR000571">
    <property type="entry name" value="Znf_CCCH"/>
</dbReference>
<evidence type="ECO:0000256" key="1">
    <source>
        <dbReference type="ARBA" id="ARBA00022723"/>
    </source>
</evidence>
<evidence type="ECO:0000256" key="4">
    <source>
        <dbReference type="ARBA" id="ARBA00023125"/>
    </source>
</evidence>
<dbReference type="Gene3D" id="3.30.1370.210">
    <property type="match status" value="1"/>
</dbReference>
<feature type="zinc finger region" description="C3H1-type" evidence="5">
    <location>
        <begin position="69"/>
        <end position="97"/>
    </location>
</feature>
<dbReference type="Pfam" id="PF25512">
    <property type="entry name" value="zf-CCCH_AtC3H23"/>
    <property type="match status" value="1"/>
</dbReference>
<reference evidence="8" key="1">
    <citation type="journal article" date="2016" name="Nature">
        <title>The genome of the seagrass Zostera marina reveals angiosperm adaptation to the sea.</title>
        <authorList>
            <person name="Olsen J.L."/>
            <person name="Rouze P."/>
            <person name="Verhelst B."/>
            <person name="Lin Y.-C."/>
            <person name="Bayer T."/>
            <person name="Collen J."/>
            <person name="Dattolo E."/>
            <person name="De Paoli E."/>
            <person name="Dittami S."/>
            <person name="Maumus F."/>
            <person name="Michel G."/>
            <person name="Kersting A."/>
            <person name="Lauritano C."/>
            <person name="Lohaus R."/>
            <person name="Toepel M."/>
            <person name="Tonon T."/>
            <person name="Vanneste K."/>
            <person name="Amirebrahimi M."/>
            <person name="Brakel J."/>
            <person name="Bostroem C."/>
            <person name="Chovatia M."/>
            <person name="Grimwood J."/>
            <person name="Jenkins J.W."/>
            <person name="Jueterbock A."/>
            <person name="Mraz A."/>
            <person name="Stam W.T."/>
            <person name="Tice H."/>
            <person name="Bornberg-Bauer E."/>
            <person name="Green P.J."/>
            <person name="Pearson G.A."/>
            <person name="Procaccini G."/>
            <person name="Duarte C.M."/>
            <person name="Schmutz J."/>
            <person name="Reusch T.B.H."/>
            <person name="Van de Peer Y."/>
        </authorList>
    </citation>
    <scope>NUCLEOTIDE SEQUENCE [LARGE SCALE GENOMIC DNA]</scope>
    <source>
        <strain evidence="8">cv. Finnish</strain>
    </source>
</reference>
<dbReference type="SMART" id="SM00356">
    <property type="entry name" value="ZnF_C3H1"/>
    <property type="match status" value="2"/>
</dbReference>
<keyword evidence="1 5" id="KW-0479">Metal-binding</keyword>
<dbReference type="InterPro" id="IPR057444">
    <property type="entry name" value="Znf-CCCH_AtC3H23-like"/>
</dbReference>
<evidence type="ECO:0000256" key="5">
    <source>
        <dbReference type="PROSITE-ProRule" id="PRU00723"/>
    </source>
</evidence>
<proteinExistence type="predicted"/>
<dbReference type="PROSITE" id="PS50103">
    <property type="entry name" value="ZF_C3H1"/>
    <property type="match status" value="1"/>
</dbReference>
<sequence length="202" mass="23424">MFVVVSVMSNSDEADNVCGGGEKPEHTDEFRMYAFKIKRCSKNRSHDWTECPYAHRGEKARRRDPRKHPYVGVACAEFRHAGDCSKGQHCEFAHGVFEFWLHPSRYRTRTCKAGSNCTRKVCFFAHTAEELREEKQMEWFFEYWGATAAAMVVRRERSDVAEDDDDDDNVFKDILNDVRRLSVAGAELSDLPDIRWICELIS</sequence>
<dbReference type="PANTHER" id="PTHR14493:SF109">
    <property type="entry name" value="ZINC FINGER CCCH DOMAIN-CONTAINING PROTEIN 54"/>
    <property type="match status" value="1"/>
</dbReference>
<accession>A0A0K9Q4D8</accession>
<comment type="caution">
    <text evidence="7">The sequence shown here is derived from an EMBL/GenBank/DDBJ whole genome shotgun (WGS) entry which is preliminary data.</text>
</comment>
<organism evidence="7 8">
    <name type="scientific">Zostera marina</name>
    <name type="common">Eelgrass</name>
    <dbReference type="NCBI Taxonomy" id="29655"/>
    <lineage>
        <taxon>Eukaryota</taxon>
        <taxon>Viridiplantae</taxon>
        <taxon>Streptophyta</taxon>
        <taxon>Embryophyta</taxon>
        <taxon>Tracheophyta</taxon>
        <taxon>Spermatophyta</taxon>
        <taxon>Magnoliopsida</taxon>
        <taxon>Liliopsida</taxon>
        <taxon>Zosteraceae</taxon>
        <taxon>Zostera</taxon>
    </lineage>
</organism>
<evidence type="ECO:0000259" key="6">
    <source>
        <dbReference type="PROSITE" id="PS50103"/>
    </source>
</evidence>
<evidence type="ECO:0000256" key="2">
    <source>
        <dbReference type="ARBA" id="ARBA00022771"/>
    </source>
</evidence>
<protein>
    <submittedName>
        <fullName evidence="7">Zinc finger CCCH domain-containing protein</fullName>
    </submittedName>
</protein>
<dbReference type="InterPro" id="IPR045234">
    <property type="entry name" value="Unkempt-like"/>
</dbReference>
<dbReference type="EMBL" id="LFYR01000079">
    <property type="protein sequence ID" value="KMZ76123.1"/>
    <property type="molecule type" value="Genomic_DNA"/>
</dbReference>